<accession>A0A831Z004</accession>
<dbReference type="CDD" id="cd08646">
    <property type="entry name" value="FMT_core_Met-tRNA-FMT_N"/>
    <property type="match status" value="1"/>
</dbReference>
<dbReference type="Pfam" id="PF02911">
    <property type="entry name" value="Formyl_trans_C"/>
    <property type="match status" value="1"/>
</dbReference>
<gene>
    <name evidence="5" type="primary">fmt</name>
    <name evidence="8" type="ORF">ENR01_02665</name>
</gene>
<comment type="caution">
    <text evidence="8">The sequence shown here is derived from an EMBL/GenBank/DDBJ whole genome shotgun (WGS) entry which is preliminary data.</text>
</comment>
<dbReference type="HAMAP" id="MF_00182">
    <property type="entry name" value="Formyl_trans"/>
    <property type="match status" value="1"/>
</dbReference>
<name>A0A831Z004_UNCKA</name>
<dbReference type="InterPro" id="IPR041711">
    <property type="entry name" value="Met-tRNA-FMT_N"/>
</dbReference>
<dbReference type="Gene3D" id="3.40.50.12230">
    <property type="match status" value="1"/>
</dbReference>
<proteinExistence type="inferred from homology"/>
<dbReference type="InterPro" id="IPR011034">
    <property type="entry name" value="Formyl_transferase-like_C_sf"/>
</dbReference>
<feature type="binding site" evidence="5">
    <location>
        <begin position="112"/>
        <end position="115"/>
    </location>
    <ligand>
        <name>(6S)-5,6,7,8-tetrahydrofolate</name>
        <dbReference type="ChEBI" id="CHEBI:57453"/>
    </ligand>
</feature>
<evidence type="ECO:0000259" key="6">
    <source>
        <dbReference type="Pfam" id="PF00551"/>
    </source>
</evidence>
<evidence type="ECO:0000313" key="8">
    <source>
        <dbReference type="EMBL" id="HEX62030.1"/>
    </source>
</evidence>
<protein>
    <recommendedName>
        <fullName evidence="2 5">Methionyl-tRNA formyltransferase</fullName>
        <ecNumber evidence="2 5">2.1.2.9</ecNumber>
    </recommendedName>
</protein>
<dbReference type="AlphaFoldDB" id="A0A831Z004"/>
<dbReference type="InterPro" id="IPR044135">
    <property type="entry name" value="Met-tRNA-FMT_C"/>
</dbReference>
<evidence type="ECO:0000256" key="3">
    <source>
        <dbReference type="ARBA" id="ARBA00022679"/>
    </source>
</evidence>
<comment type="catalytic activity">
    <reaction evidence="5">
        <text>L-methionyl-tRNA(fMet) + (6R)-10-formyltetrahydrofolate = N-formyl-L-methionyl-tRNA(fMet) + (6S)-5,6,7,8-tetrahydrofolate + H(+)</text>
        <dbReference type="Rhea" id="RHEA:24380"/>
        <dbReference type="Rhea" id="RHEA-COMP:9952"/>
        <dbReference type="Rhea" id="RHEA-COMP:9953"/>
        <dbReference type="ChEBI" id="CHEBI:15378"/>
        <dbReference type="ChEBI" id="CHEBI:57453"/>
        <dbReference type="ChEBI" id="CHEBI:78530"/>
        <dbReference type="ChEBI" id="CHEBI:78844"/>
        <dbReference type="ChEBI" id="CHEBI:195366"/>
        <dbReference type="EC" id="2.1.2.9"/>
    </reaction>
</comment>
<dbReference type="CDD" id="cd08704">
    <property type="entry name" value="Met_tRNA_FMT_C"/>
    <property type="match status" value="1"/>
</dbReference>
<feature type="domain" description="Formyl transferase N-terminal" evidence="6">
    <location>
        <begin position="4"/>
        <end position="183"/>
    </location>
</feature>
<dbReference type="InterPro" id="IPR001555">
    <property type="entry name" value="GART_AS"/>
</dbReference>
<dbReference type="InterPro" id="IPR005794">
    <property type="entry name" value="Fmt"/>
</dbReference>
<evidence type="ECO:0000259" key="7">
    <source>
        <dbReference type="Pfam" id="PF02911"/>
    </source>
</evidence>
<evidence type="ECO:0000256" key="5">
    <source>
        <dbReference type="HAMAP-Rule" id="MF_00182"/>
    </source>
</evidence>
<sequence length="297" mass="32841">MRPKIVFFGTSLFGQIVLQKLLDKDFEVVAGVTQPDRPAGREGQLVPSPVKTLAKEYKIKIFTPENKLELFAISPKLLAKKAALFVVASYGLIIPAETLAIPARGALNVHPSLLPKYRGASPIQAAILAGDLETGVTIMLMDEQMDHGPILAQERIALAPAETTPSATVKLANLGAELLIRTIPPYLFGKITPLPQDHSQATYTKLITKEDGHINWEQNNAQIERMLRAYHPWPGVWTTVGEMAIQLDRELRDPRKQNLRLKILQAHLENDTLSLDSIQVEGKSPIKFADFSKGYLS</sequence>
<dbReference type="GO" id="GO:0004479">
    <property type="term" value="F:methionyl-tRNA formyltransferase activity"/>
    <property type="evidence" value="ECO:0007669"/>
    <property type="project" value="UniProtKB-UniRule"/>
</dbReference>
<dbReference type="Pfam" id="PF00551">
    <property type="entry name" value="Formyl_trans_N"/>
    <property type="match status" value="1"/>
</dbReference>
<comment type="function">
    <text evidence="5">Attaches a formyl group to the free amino group of methionyl-tRNA(fMet). The formyl group appears to play a dual role in the initiator identity of N-formylmethionyl-tRNA by promoting its recognition by IF2 and preventing the misappropriation of this tRNA by the elongation apparatus.</text>
</comment>
<comment type="similarity">
    <text evidence="1 5">Belongs to the Fmt family.</text>
</comment>
<keyword evidence="4 5" id="KW-0648">Protein biosynthesis</keyword>
<dbReference type="PANTHER" id="PTHR11138:SF5">
    <property type="entry name" value="METHIONYL-TRNA FORMYLTRANSFERASE, MITOCHONDRIAL"/>
    <property type="match status" value="1"/>
</dbReference>
<dbReference type="SUPFAM" id="SSF53328">
    <property type="entry name" value="Formyltransferase"/>
    <property type="match status" value="1"/>
</dbReference>
<dbReference type="InterPro" id="IPR036477">
    <property type="entry name" value="Formyl_transf_N_sf"/>
</dbReference>
<reference evidence="8" key="1">
    <citation type="journal article" date="2020" name="mSystems">
        <title>Genome- and Community-Level Interaction Insights into Carbon Utilization and Element Cycling Functions of Hydrothermarchaeota in Hydrothermal Sediment.</title>
        <authorList>
            <person name="Zhou Z."/>
            <person name="Liu Y."/>
            <person name="Xu W."/>
            <person name="Pan J."/>
            <person name="Luo Z.H."/>
            <person name="Li M."/>
        </authorList>
    </citation>
    <scope>NUCLEOTIDE SEQUENCE [LARGE SCALE GENOMIC DNA]</scope>
    <source>
        <strain evidence="8">SpSt-361</strain>
    </source>
</reference>
<evidence type="ECO:0000256" key="1">
    <source>
        <dbReference type="ARBA" id="ARBA00010699"/>
    </source>
</evidence>
<dbReference type="InterPro" id="IPR002376">
    <property type="entry name" value="Formyl_transf_N"/>
</dbReference>
<dbReference type="SUPFAM" id="SSF50486">
    <property type="entry name" value="FMT C-terminal domain-like"/>
    <property type="match status" value="1"/>
</dbReference>
<evidence type="ECO:0000256" key="4">
    <source>
        <dbReference type="ARBA" id="ARBA00022917"/>
    </source>
</evidence>
<keyword evidence="3 5" id="KW-0808">Transferase</keyword>
<dbReference type="PANTHER" id="PTHR11138">
    <property type="entry name" value="METHIONYL-TRNA FORMYLTRANSFERASE"/>
    <property type="match status" value="1"/>
</dbReference>
<dbReference type="GO" id="GO:0005829">
    <property type="term" value="C:cytosol"/>
    <property type="evidence" value="ECO:0007669"/>
    <property type="project" value="TreeGrafter"/>
</dbReference>
<feature type="domain" description="Formyl transferase C-terminal" evidence="7">
    <location>
        <begin position="207"/>
        <end position="294"/>
    </location>
</feature>
<dbReference type="PROSITE" id="PS00373">
    <property type="entry name" value="GART"/>
    <property type="match status" value="1"/>
</dbReference>
<dbReference type="EMBL" id="DSPJ01000069">
    <property type="protein sequence ID" value="HEX62030.1"/>
    <property type="molecule type" value="Genomic_DNA"/>
</dbReference>
<dbReference type="InterPro" id="IPR005793">
    <property type="entry name" value="Formyl_trans_C"/>
</dbReference>
<organism evidence="8">
    <name type="scientific">candidate division WWE3 bacterium</name>
    <dbReference type="NCBI Taxonomy" id="2053526"/>
    <lineage>
        <taxon>Bacteria</taxon>
        <taxon>Katanobacteria</taxon>
    </lineage>
</organism>
<dbReference type="NCBIfam" id="TIGR00460">
    <property type="entry name" value="fmt"/>
    <property type="match status" value="1"/>
</dbReference>
<evidence type="ECO:0000256" key="2">
    <source>
        <dbReference type="ARBA" id="ARBA00012261"/>
    </source>
</evidence>
<dbReference type="EC" id="2.1.2.9" evidence="2 5"/>